<protein>
    <submittedName>
        <fullName evidence="3">Uncharacterized protein</fullName>
    </submittedName>
</protein>
<dbReference type="GO" id="GO:0005634">
    <property type="term" value="C:nucleus"/>
    <property type="evidence" value="ECO:0007669"/>
    <property type="project" value="TreeGrafter"/>
</dbReference>
<dbReference type="AlphaFoldDB" id="A0A9W9KEL8"/>
<name>A0A9W9KEL8_9EURO</name>
<feature type="non-terminal residue" evidence="3">
    <location>
        <position position="1"/>
    </location>
</feature>
<dbReference type="GO" id="GO:0000175">
    <property type="term" value="F:3'-5'-RNA exonuclease activity"/>
    <property type="evidence" value="ECO:0007669"/>
    <property type="project" value="TreeGrafter"/>
</dbReference>
<dbReference type="InterPro" id="IPR012337">
    <property type="entry name" value="RNaseH-like_sf"/>
</dbReference>
<dbReference type="PANTHER" id="PTHR15092:SF22">
    <property type="entry name" value="POLY(A)-SPECIFIC RIBONUCLEASE PNLDC1"/>
    <property type="match status" value="1"/>
</dbReference>
<dbReference type="PANTHER" id="PTHR15092">
    <property type="entry name" value="POLY A -SPECIFIC RIBONUCLEASE/TARGET OF EGR1, MEMBER 1"/>
    <property type="match status" value="1"/>
</dbReference>
<dbReference type="Pfam" id="PF04857">
    <property type="entry name" value="CAF1"/>
    <property type="match status" value="1"/>
</dbReference>
<feature type="region of interest" description="Disordered" evidence="2">
    <location>
        <begin position="438"/>
        <end position="460"/>
    </location>
</feature>
<evidence type="ECO:0000313" key="4">
    <source>
        <dbReference type="Proteomes" id="UP001141434"/>
    </source>
</evidence>
<dbReference type="Proteomes" id="UP001141434">
    <property type="component" value="Unassembled WGS sequence"/>
</dbReference>
<gene>
    <name evidence="3" type="ORF">NUU61_004419</name>
</gene>
<dbReference type="SUPFAM" id="SSF53098">
    <property type="entry name" value="Ribonuclease H-like"/>
    <property type="match status" value="1"/>
</dbReference>
<evidence type="ECO:0000256" key="1">
    <source>
        <dbReference type="ARBA" id="ARBA00008372"/>
    </source>
</evidence>
<comment type="caution">
    <text evidence="3">The sequence shown here is derived from an EMBL/GenBank/DDBJ whole genome shotgun (WGS) entry which is preliminary data.</text>
</comment>
<organism evidence="3 4">
    <name type="scientific">Penicillium alfredii</name>
    <dbReference type="NCBI Taxonomy" id="1506179"/>
    <lineage>
        <taxon>Eukaryota</taxon>
        <taxon>Fungi</taxon>
        <taxon>Dikarya</taxon>
        <taxon>Ascomycota</taxon>
        <taxon>Pezizomycotina</taxon>
        <taxon>Eurotiomycetes</taxon>
        <taxon>Eurotiomycetidae</taxon>
        <taxon>Eurotiales</taxon>
        <taxon>Aspergillaceae</taxon>
        <taxon>Penicillium</taxon>
    </lineage>
</organism>
<dbReference type="InterPro" id="IPR006941">
    <property type="entry name" value="RNase_CAF1"/>
</dbReference>
<dbReference type="GO" id="GO:0000289">
    <property type="term" value="P:nuclear-transcribed mRNA poly(A) tail shortening"/>
    <property type="evidence" value="ECO:0007669"/>
    <property type="project" value="TreeGrafter"/>
</dbReference>
<reference evidence="3" key="2">
    <citation type="journal article" date="2023" name="IMA Fungus">
        <title>Comparative genomic study of the Penicillium genus elucidates a diverse pangenome and 15 lateral gene transfer events.</title>
        <authorList>
            <person name="Petersen C."/>
            <person name="Sorensen T."/>
            <person name="Nielsen M.R."/>
            <person name="Sondergaard T.E."/>
            <person name="Sorensen J.L."/>
            <person name="Fitzpatrick D.A."/>
            <person name="Frisvad J.C."/>
            <person name="Nielsen K.L."/>
        </authorList>
    </citation>
    <scope>NUCLEOTIDE SEQUENCE</scope>
    <source>
        <strain evidence="3">IBT 34128</strain>
    </source>
</reference>
<dbReference type="InterPro" id="IPR051181">
    <property type="entry name" value="CAF1_poly(A)_ribonucleases"/>
</dbReference>
<dbReference type="InterPro" id="IPR036397">
    <property type="entry name" value="RNaseH_sf"/>
</dbReference>
<accession>A0A9W9KEL8</accession>
<dbReference type="GeneID" id="81394169"/>
<dbReference type="GO" id="GO:1990432">
    <property type="term" value="P:siRNA 3'-end processing"/>
    <property type="evidence" value="ECO:0007669"/>
    <property type="project" value="TreeGrafter"/>
</dbReference>
<dbReference type="Gene3D" id="3.30.420.10">
    <property type="entry name" value="Ribonuclease H-like superfamily/Ribonuclease H"/>
    <property type="match status" value="2"/>
</dbReference>
<dbReference type="GO" id="GO:0003723">
    <property type="term" value="F:RNA binding"/>
    <property type="evidence" value="ECO:0007669"/>
    <property type="project" value="TreeGrafter"/>
</dbReference>
<dbReference type="EMBL" id="JAPMSZ010000005">
    <property type="protein sequence ID" value="KAJ5102197.1"/>
    <property type="molecule type" value="Genomic_DNA"/>
</dbReference>
<reference evidence="3" key="1">
    <citation type="submission" date="2022-11" db="EMBL/GenBank/DDBJ databases">
        <authorList>
            <person name="Petersen C."/>
        </authorList>
    </citation>
    <scope>NUCLEOTIDE SEQUENCE</scope>
    <source>
        <strain evidence="3">IBT 34128</strain>
    </source>
</reference>
<evidence type="ECO:0000256" key="2">
    <source>
        <dbReference type="SAM" id="MobiDB-lite"/>
    </source>
</evidence>
<sequence length="547" mass="61201">MDITALSFPEYLPGILNELSSCYFVALDLELSGIFLPPTGQGSKTQSLRERYAETKTAAEKYQVLQVGLTICHEDVQNGTYTLKPYNINLTPNTDKGLGITRDWTLMSQCVEFLLSHQFSLDQVCKFGVPYLSRDEEADAIAKAVDSYKPNAPPSKPLGIKETDHESLEFIQGVRKSIDKWLAQGKECVDFLNIPPPIRFQVGDPLPTALNNMQKWLIHQVVRAEYPTLISRSKPRFVQIEQGDPEWQRRIQEEKLKQKWVLIQKNIGFRWVAEALVGGDLTGLESGMFTPLMPQLINPTVTMQEFSDGVKERLKANPPVLVGHNMFTDLVYFCRCFLGPLPDTVEEFQVMVRRFFPVVIDTKYLATHDCGSINPASSLENLTQDLSNLPSPHIAIHPRHCRYSLRQVCHEAGYDSMLTATAFIKLAAKLKRESKGTGKTSVLIPTGPKSMTSKATRYPQGRGDAQKKAQFSNFFDALSGLPGEVPSVGFGGFSAETAVQAPSGTIPSPRGEFWDVYRNRLRMFGTNERVLTLGEERDEARCQGGQE</sequence>
<evidence type="ECO:0000313" key="3">
    <source>
        <dbReference type="EMBL" id="KAJ5102197.1"/>
    </source>
</evidence>
<dbReference type="OrthoDB" id="1432093at2759"/>
<keyword evidence="4" id="KW-1185">Reference proteome</keyword>
<dbReference type="GO" id="GO:1990431">
    <property type="term" value="P:priRNA 3'-end processing"/>
    <property type="evidence" value="ECO:0007669"/>
    <property type="project" value="TreeGrafter"/>
</dbReference>
<comment type="similarity">
    <text evidence="1">Belongs to the CAF1 family.</text>
</comment>
<dbReference type="RefSeq" id="XP_056513028.1">
    <property type="nucleotide sequence ID" value="XM_056655001.1"/>
</dbReference>
<proteinExistence type="inferred from homology"/>